<reference evidence="5" key="1">
    <citation type="journal article" date="2019" name="IScience">
        <title>Narwhal Genome Reveals Long-Term Low Genetic Diversity despite Current Large Abundance Size.</title>
        <authorList>
            <person name="Westbury M.V."/>
            <person name="Petersen B."/>
            <person name="Garde E."/>
            <person name="Heide-Jorgensen M.P."/>
            <person name="Lorenzen E.D."/>
        </authorList>
    </citation>
    <scope>NUCLEOTIDE SEQUENCE [LARGE SCALE GENOMIC DNA]</scope>
</reference>
<dbReference type="Proteomes" id="UP000308365">
    <property type="component" value="Unassembled WGS sequence"/>
</dbReference>
<evidence type="ECO:0000256" key="2">
    <source>
        <dbReference type="SAM" id="MobiDB-lite"/>
    </source>
</evidence>
<feature type="compositionally biased region" description="Basic and acidic residues" evidence="2">
    <location>
        <begin position="653"/>
        <end position="668"/>
    </location>
</feature>
<feature type="region of interest" description="Disordered" evidence="2">
    <location>
        <begin position="644"/>
        <end position="668"/>
    </location>
</feature>
<evidence type="ECO:0000256" key="1">
    <source>
        <dbReference type="ARBA" id="ARBA00038379"/>
    </source>
</evidence>
<feature type="domain" description="Golgi associated RAB2 interactor protein-like Rab2B-binding" evidence="3">
    <location>
        <begin position="155"/>
        <end position="222"/>
    </location>
</feature>
<protein>
    <recommendedName>
        <fullName evidence="3">Golgi associated RAB2 interactor protein-like Rab2B-binding domain-containing protein</fullName>
    </recommendedName>
</protein>
<gene>
    <name evidence="4" type="ORF">EI555_020523</name>
</gene>
<dbReference type="AlphaFoldDB" id="A0A4U1EJH4"/>
<dbReference type="GO" id="GO:0005634">
    <property type="term" value="C:nucleus"/>
    <property type="evidence" value="ECO:0007669"/>
    <property type="project" value="TreeGrafter"/>
</dbReference>
<feature type="compositionally biased region" description="Basic and acidic residues" evidence="2">
    <location>
        <begin position="285"/>
        <end position="296"/>
    </location>
</feature>
<dbReference type="Pfam" id="PF12480">
    <property type="entry name" value="GARIL_Rab2_bd"/>
    <property type="match status" value="1"/>
</dbReference>
<dbReference type="InterPro" id="IPR022168">
    <property type="entry name" value="GARIL-like_Rab2B-bd"/>
</dbReference>
<dbReference type="PANTHER" id="PTHR22574:SF12">
    <property type="entry name" value="GOLGI-ASSOCIATED RAB2 INTERACTOR PROTEIN 5B"/>
    <property type="match status" value="1"/>
</dbReference>
<feature type="region of interest" description="Disordered" evidence="2">
    <location>
        <begin position="537"/>
        <end position="561"/>
    </location>
</feature>
<evidence type="ECO:0000313" key="4">
    <source>
        <dbReference type="EMBL" id="TKC36494.1"/>
    </source>
</evidence>
<sequence>MDRLWNIRRWEPLQGPLKWVPTLGELQKTLQKGEYLPLRPLPVFESPWLPVPWGQRGAGGKGDPLGWGIWAQEGTRQLGGWGVELCVEVPEEHKRKEWSQPLSLDPQVTSRGAPVYVHHRTNQVTTGVAASLPGLVLPDILLVAQPPAGRERSSLVLTRMILLDLAHLYVHDLSAWHLKLRLVMGCRYYLELDAPDNEVSFLFDRWIRLINLLGQPAPSWAPRTLHTPPMDPGHVAPPVMIVEPTFPYKILTTQRQRKAKTLRRKFKSQALGDSVPLGWSQLEQADARKKSTEKKAGGKGGDPSAEAAKVTPNCPYRSQPDLSLRDRKPKSKFPTAFFRPTPPEKPSITFRTIFSIISNTPDHMASSSKASNILRAGANSRIRGRRATHSLRGEGLGAWTPGSEGGGAGGLDPWGCSNSEGATYLAGLLETPSLCISEDSPEMPLLGSCDHLHMYPWQQDMDDLMDPEASTLSTSSLCPATYPPDFHRCNEQARPLDSVQRLWLPPSQKPPAIPAASCKAPFILDQSQFLAVPAPSRKAPAFPAAPQEAPATPAPSQKATHVLATPHEAPATPAPSQKATHVLATPHKAPAMPAPSQKAARTLAVPPKAVSPPCSKQKICVPTYPALTLPTQYQMTLDPATTGVLPAGSHGGDVLEKSKPEGKPEPWC</sequence>
<dbReference type="EMBL" id="RWIC01001294">
    <property type="protein sequence ID" value="TKC36494.1"/>
    <property type="molecule type" value="Genomic_DNA"/>
</dbReference>
<comment type="similarity">
    <text evidence="1">Belongs to the GARIN family.</text>
</comment>
<name>A0A4U1EJH4_MONMO</name>
<evidence type="ECO:0000313" key="5">
    <source>
        <dbReference type="Proteomes" id="UP000308365"/>
    </source>
</evidence>
<organism evidence="4 5">
    <name type="scientific">Monodon monoceros</name>
    <name type="common">Narwhal</name>
    <name type="synonym">Ceratodon monodon</name>
    <dbReference type="NCBI Taxonomy" id="40151"/>
    <lineage>
        <taxon>Eukaryota</taxon>
        <taxon>Metazoa</taxon>
        <taxon>Chordata</taxon>
        <taxon>Craniata</taxon>
        <taxon>Vertebrata</taxon>
        <taxon>Euteleostomi</taxon>
        <taxon>Mammalia</taxon>
        <taxon>Eutheria</taxon>
        <taxon>Laurasiatheria</taxon>
        <taxon>Artiodactyla</taxon>
        <taxon>Whippomorpha</taxon>
        <taxon>Cetacea</taxon>
        <taxon>Odontoceti</taxon>
        <taxon>Monodontidae</taxon>
        <taxon>Monodon</taxon>
    </lineage>
</organism>
<accession>A0A4U1EJH4</accession>
<dbReference type="PANTHER" id="PTHR22574">
    <property type="match status" value="1"/>
</dbReference>
<comment type="caution">
    <text evidence="4">The sequence shown here is derived from an EMBL/GenBank/DDBJ whole genome shotgun (WGS) entry which is preliminary data.</text>
</comment>
<feature type="region of interest" description="Disordered" evidence="2">
    <location>
        <begin position="284"/>
        <end position="344"/>
    </location>
</feature>
<feature type="compositionally biased region" description="Low complexity" evidence="2">
    <location>
        <begin position="539"/>
        <end position="555"/>
    </location>
</feature>
<proteinExistence type="inferred from homology"/>
<evidence type="ECO:0000259" key="3">
    <source>
        <dbReference type="Pfam" id="PF12480"/>
    </source>
</evidence>